<name>A0A7X2S3A3_9BACI</name>
<comment type="similarity">
    <text evidence="1">Belongs to the DprA/Smf family.</text>
</comment>
<accession>A0A7X2S3A3</accession>
<dbReference type="RefSeq" id="WP_162356491.1">
    <property type="nucleotide sequence ID" value="NZ_WMIB01000002.1"/>
</dbReference>
<dbReference type="AlphaFoldDB" id="A0A7X2S3A3"/>
<dbReference type="Proteomes" id="UP000434639">
    <property type="component" value="Unassembled WGS sequence"/>
</dbReference>
<dbReference type="GO" id="GO:0009294">
    <property type="term" value="P:DNA-mediated transformation"/>
    <property type="evidence" value="ECO:0007669"/>
    <property type="project" value="InterPro"/>
</dbReference>
<comment type="caution">
    <text evidence="3">The sequence shown here is derived from an EMBL/GenBank/DDBJ whole genome shotgun (WGS) entry which is preliminary data.</text>
</comment>
<protein>
    <submittedName>
        <fullName evidence="3">DNA-protecting protein DprA</fullName>
    </submittedName>
</protein>
<keyword evidence="4" id="KW-1185">Reference proteome</keyword>
<evidence type="ECO:0000256" key="1">
    <source>
        <dbReference type="ARBA" id="ARBA00006525"/>
    </source>
</evidence>
<dbReference type="EMBL" id="WMIB01000002">
    <property type="protein sequence ID" value="MTH52730.1"/>
    <property type="molecule type" value="Genomic_DNA"/>
</dbReference>
<feature type="domain" description="Smf/DprA SLOG" evidence="2">
    <location>
        <begin position="78"/>
        <end position="287"/>
    </location>
</feature>
<proteinExistence type="inferred from homology"/>
<reference evidence="3 4" key="1">
    <citation type="journal article" date="2017" name="Int. J. Syst. Evol. Microbiol.">
        <title>Bacillus mangrovi sp. nov., isolated from a sediment sample from a mangrove forest.</title>
        <authorList>
            <person name="Gupta V."/>
            <person name="Singh P.K."/>
            <person name="Korpole S."/>
            <person name="Tanuku N.R.S."/>
            <person name="Pinnaka A.K."/>
        </authorList>
    </citation>
    <scope>NUCLEOTIDE SEQUENCE [LARGE SCALE GENOMIC DNA]</scope>
    <source>
        <strain evidence="3 4">KCTC 33872</strain>
    </source>
</reference>
<gene>
    <name evidence="3" type="primary">dprA</name>
    <name evidence="3" type="ORF">GKZ89_04855</name>
</gene>
<dbReference type="Gene3D" id="3.40.50.450">
    <property type="match status" value="1"/>
</dbReference>
<dbReference type="PANTHER" id="PTHR43022:SF1">
    <property type="entry name" value="PROTEIN SMF"/>
    <property type="match status" value="1"/>
</dbReference>
<dbReference type="Pfam" id="PF02481">
    <property type="entry name" value="DNA_processg_A"/>
    <property type="match status" value="1"/>
</dbReference>
<dbReference type="InterPro" id="IPR003488">
    <property type="entry name" value="DprA"/>
</dbReference>
<evidence type="ECO:0000313" key="3">
    <source>
        <dbReference type="EMBL" id="MTH52730.1"/>
    </source>
</evidence>
<dbReference type="PANTHER" id="PTHR43022">
    <property type="entry name" value="PROTEIN SMF"/>
    <property type="match status" value="1"/>
</dbReference>
<evidence type="ECO:0000313" key="4">
    <source>
        <dbReference type="Proteomes" id="UP000434639"/>
    </source>
</evidence>
<dbReference type="InterPro" id="IPR057666">
    <property type="entry name" value="DrpA_SLOG"/>
</dbReference>
<evidence type="ECO:0000259" key="2">
    <source>
        <dbReference type="Pfam" id="PF02481"/>
    </source>
</evidence>
<organism evidence="3 4">
    <name type="scientific">Metabacillus mangrovi</name>
    <dbReference type="NCBI Taxonomy" id="1491830"/>
    <lineage>
        <taxon>Bacteria</taxon>
        <taxon>Bacillati</taxon>
        <taxon>Bacillota</taxon>
        <taxon>Bacilli</taxon>
        <taxon>Bacillales</taxon>
        <taxon>Bacillaceae</taxon>
        <taxon>Metabacillus</taxon>
    </lineage>
</organism>
<dbReference type="NCBIfam" id="TIGR00732">
    <property type="entry name" value="dprA"/>
    <property type="match status" value="1"/>
</dbReference>
<dbReference type="SUPFAM" id="SSF102405">
    <property type="entry name" value="MCP/YpsA-like"/>
    <property type="match status" value="1"/>
</dbReference>
<sequence length="293" mass="31978">MNRLSDFLLLLSSCRGLTPSSIRKIFHSHSSYDLISKRTPAIFLETVPESSRQAFLYDFRNLKPAHLRKELLASGISFLTIHDTSYPDLLKQIPDPPLFLFCIGDTGLLNEKLLFGVAGARKASPYGLKALEKVLPPLIRMKMVIVSGLAEGIDTAAHAAAISHGGRTIAVLGGGFRHIYPASNRQLAKAISKDHLLLSEYAPHVRPQKWHFPERNRIISGLSMGVLVAEAKQRSGSLITAQAAMEQGRDVFAIPGSILSGLSEGTHALINDGARLVTCAEDILEELLGLQWV</sequence>